<dbReference type="GO" id="GO:0005576">
    <property type="term" value="C:extracellular region"/>
    <property type="evidence" value="ECO:0007669"/>
    <property type="project" value="UniProtKB-SubCell"/>
</dbReference>
<keyword evidence="2" id="KW-0964">Secreted</keyword>
<keyword evidence="9" id="KW-1185">Reference proteome</keyword>
<dbReference type="AlphaFoldDB" id="A0A5C5FPZ8"/>
<comment type="caution">
    <text evidence="8">The sequence shown here is derived from an EMBL/GenBank/DDBJ whole genome shotgun (WGS) entry which is preliminary data.</text>
</comment>
<organism evidence="8 9">
    <name type="scientific">Rhodotorula diobovata</name>
    <dbReference type="NCBI Taxonomy" id="5288"/>
    <lineage>
        <taxon>Eukaryota</taxon>
        <taxon>Fungi</taxon>
        <taxon>Dikarya</taxon>
        <taxon>Basidiomycota</taxon>
        <taxon>Pucciniomycotina</taxon>
        <taxon>Microbotryomycetes</taxon>
        <taxon>Sporidiobolales</taxon>
        <taxon>Sporidiobolaceae</taxon>
        <taxon>Rhodotorula</taxon>
    </lineage>
</organism>
<evidence type="ECO:0000313" key="8">
    <source>
        <dbReference type="EMBL" id="TNY18870.1"/>
    </source>
</evidence>
<proteinExistence type="predicted"/>
<dbReference type="SMART" id="SM00747">
    <property type="entry name" value="CFEM"/>
    <property type="match status" value="1"/>
</dbReference>
<dbReference type="InterPro" id="IPR008427">
    <property type="entry name" value="Extracellular_membr_CFEM_dom"/>
</dbReference>
<evidence type="ECO:0000256" key="3">
    <source>
        <dbReference type="ARBA" id="ARBA00022729"/>
    </source>
</evidence>
<feature type="compositionally biased region" description="Low complexity" evidence="5">
    <location>
        <begin position="116"/>
        <end position="176"/>
    </location>
</feature>
<feature type="domain" description="CFEM" evidence="7">
    <location>
        <begin position="15"/>
        <end position="129"/>
    </location>
</feature>
<dbReference type="STRING" id="5288.A0A5C5FPZ8"/>
<dbReference type="Proteomes" id="UP000311382">
    <property type="component" value="Unassembled WGS sequence"/>
</dbReference>
<evidence type="ECO:0000256" key="4">
    <source>
        <dbReference type="ARBA" id="ARBA00023157"/>
    </source>
</evidence>
<feature type="region of interest" description="Disordered" evidence="5">
    <location>
        <begin position="105"/>
        <end position="176"/>
    </location>
</feature>
<reference evidence="8 9" key="1">
    <citation type="submission" date="2019-03" db="EMBL/GenBank/DDBJ databases">
        <title>Rhodosporidium diobovatum UCD-FST 08-225 genome sequencing, assembly, and annotation.</title>
        <authorList>
            <person name="Fakankun I.U."/>
            <person name="Fristensky B."/>
            <person name="Levin D.B."/>
        </authorList>
    </citation>
    <scope>NUCLEOTIDE SEQUENCE [LARGE SCALE GENOMIC DNA]</scope>
    <source>
        <strain evidence="8 9">UCD-FST 08-225</strain>
    </source>
</reference>
<evidence type="ECO:0000259" key="7">
    <source>
        <dbReference type="PROSITE" id="PS52012"/>
    </source>
</evidence>
<evidence type="ECO:0000256" key="6">
    <source>
        <dbReference type="SAM" id="SignalP"/>
    </source>
</evidence>
<evidence type="ECO:0000256" key="1">
    <source>
        <dbReference type="ARBA" id="ARBA00004613"/>
    </source>
</evidence>
<keyword evidence="3 6" id="KW-0732">Signal</keyword>
<gene>
    <name evidence="8" type="ORF">DMC30DRAFT_418436</name>
</gene>
<feature type="compositionally biased region" description="Polar residues" evidence="5">
    <location>
        <begin position="105"/>
        <end position="115"/>
    </location>
</feature>
<keyword evidence="4" id="KW-1015">Disulfide bond</keyword>
<evidence type="ECO:0000313" key="9">
    <source>
        <dbReference type="Proteomes" id="UP000311382"/>
    </source>
</evidence>
<feature type="signal peptide" evidence="6">
    <location>
        <begin position="1"/>
        <end position="20"/>
    </location>
</feature>
<comment type="subcellular location">
    <subcellularLocation>
        <location evidence="1">Secreted</location>
    </subcellularLocation>
</comment>
<evidence type="ECO:0000256" key="5">
    <source>
        <dbReference type="SAM" id="MobiDB-lite"/>
    </source>
</evidence>
<accession>A0A5C5FPZ8</accession>
<protein>
    <recommendedName>
        <fullName evidence="7">CFEM domain-containing protein</fullName>
    </recommendedName>
</protein>
<name>A0A5C5FPZ8_9BASI</name>
<evidence type="ECO:0000256" key="2">
    <source>
        <dbReference type="ARBA" id="ARBA00022525"/>
    </source>
</evidence>
<dbReference type="Pfam" id="PF05730">
    <property type="entry name" value="CFEM"/>
    <property type="match status" value="1"/>
</dbReference>
<dbReference type="OrthoDB" id="4505683at2759"/>
<feature type="chain" id="PRO_5023002997" description="CFEM domain-containing protein" evidence="6">
    <location>
        <begin position="21"/>
        <end position="198"/>
    </location>
</feature>
<dbReference type="PROSITE" id="PS52012">
    <property type="entry name" value="CFEM"/>
    <property type="match status" value="1"/>
</dbReference>
<sequence>MHASALAALAAAALTGLAHAQSESASPTSSAAIPVSTAAVPGCALTCVLSTLPNSPCASYGISNLTCICTSSEFQLAYFQCQQSTCSEQDLTAAEQYGAQSCEQNGTPINISQDPSGFTSSGASSTSAAGSSASTSGASSSEASTTSAASASGSGTPSASGSTGAPAASASGSSDAVRSVVGGAVGALAAVAGLVVHA</sequence>
<dbReference type="EMBL" id="SOZI01000118">
    <property type="protein sequence ID" value="TNY18870.1"/>
    <property type="molecule type" value="Genomic_DNA"/>
</dbReference>